<evidence type="ECO:0000256" key="3">
    <source>
        <dbReference type="ARBA" id="ARBA00022898"/>
    </source>
</evidence>
<dbReference type="Gene3D" id="3.90.1150.10">
    <property type="entry name" value="Aspartate Aminotransferase, domain 1"/>
    <property type="match status" value="1"/>
</dbReference>
<dbReference type="STRING" id="1016849.A0A0D1ZEJ4"/>
<dbReference type="OrthoDB" id="10261951at2759"/>
<name>A0A0D1ZEJ4_9EURO</name>
<dbReference type="Gene3D" id="3.40.640.10">
    <property type="entry name" value="Type I PLP-dependent aspartate aminotransferase-like (Major domain)"/>
    <property type="match status" value="1"/>
</dbReference>
<reference evidence="5 6" key="1">
    <citation type="submission" date="2015-01" db="EMBL/GenBank/DDBJ databases">
        <title>The Genome Sequence of Exophiala sideris CBS121828.</title>
        <authorList>
            <consortium name="The Broad Institute Genomics Platform"/>
            <person name="Cuomo C."/>
            <person name="de Hoog S."/>
            <person name="Gorbushina A."/>
            <person name="Stielow B."/>
            <person name="Teixiera M."/>
            <person name="Abouelleil A."/>
            <person name="Chapman S.B."/>
            <person name="Priest M."/>
            <person name="Young S.K."/>
            <person name="Wortman J."/>
            <person name="Nusbaum C."/>
            <person name="Birren B."/>
        </authorList>
    </citation>
    <scope>NUCLEOTIDE SEQUENCE [LARGE SCALE GENOMIC DNA]</scope>
    <source>
        <strain evidence="5 6">CBS 121828</strain>
    </source>
</reference>
<keyword evidence="3" id="KW-0663">Pyridoxal phosphate</keyword>
<organism evidence="5 6">
    <name type="scientific">Exophiala sideris</name>
    <dbReference type="NCBI Taxonomy" id="1016849"/>
    <lineage>
        <taxon>Eukaryota</taxon>
        <taxon>Fungi</taxon>
        <taxon>Dikarya</taxon>
        <taxon>Ascomycota</taxon>
        <taxon>Pezizomycotina</taxon>
        <taxon>Eurotiomycetes</taxon>
        <taxon>Chaetothyriomycetidae</taxon>
        <taxon>Chaetothyriales</taxon>
        <taxon>Herpotrichiellaceae</taxon>
        <taxon>Exophiala</taxon>
    </lineage>
</organism>
<dbReference type="GO" id="GO:0016829">
    <property type="term" value="F:lyase activity"/>
    <property type="evidence" value="ECO:0007669"/>
    <property type="project" value="InterPro"/>
</dbReference>
<dbReference type="Proteomes" id="UP000053599">
    <property type="component" value="Unassembled WGS sequence"/>
</dbReference>
<dbReference type="Pfam" id="PF01212">
    <property type="entry name" value="Beta_elim_lyase"/>
    <property type="match status" value="1"/>
</dbReference>
<dbReference type="AlphaFoldDB" id="A0A0D1ZEJ4"/>
<evidence type="ECO:0000313" key="6">
    <source>
        <dbReference type="Proteomes" id="UP000053599"/>
    </source>
</evidence>
<protein>
    <recommendedName>
        <fullName evidence="4">Aromatic amino acid beta-eliminating lyase/threonine aldolase domain-containing protein</fullName>
    </recommendedName>
</protein>
<dbReference type="PANTHER" id="PTHR48097:SF5">
    <property type="entry name" value="LOW SPECIFICITY L-THREONINE ALDOLASE"/>
    <property type="match status" value="1"/>
</dbReference>
<comment type="similarity">
    <text evidence="2">Belongs to the threonine aldolase family.</text>
</comment>
<evidence type="ECO:0000256" key="1">
    <source>
        <dbReference type="ARBA" id="ARBA00001933"/>
    </source>
</evidence>
<dbReference type="EMBL" id="KN846951">
    <property type="protein sequence ID" value="KIV85228.1"/>
    <property type="molecule type" value="Genomic_DNA"/>
</dbReference>
<dbReference type="InterPro" id="IPR015422">
    <property type="entry name" value="PyrdxlP-dep_Trfase_small"/>
</dbReference>
<dbReference type="HOGENOM" id="CLU_049619_0_0_1"/>
<sequence>MYFSSENWAGAHPAISEALSAHATGFASAYGTSDLDREVEHHFSEIFERDVAVFYVSTGTAANALALTVVAKPGGVVFAHRDAHIVVTEGGAPEYLSGQLRLATVDGVHGKINAHQLRRQIKEMADGDVHGGRPVAISVSQSTESGAVYSTAELDTISAVARDFNLALHMDGARFANALVTLGCSPAEMTWKRGVDMLSFGATKNGCWCAEAVLLFDPASAKAAEFTYTLKRSAQLFSKTRFISAQLKAYFSNDLWLTVAQQSNSKARLLAEAFAGLDPRHARLARQPETNELFAILNSQLITALRAKGAVFCEWPLSSGFEDTADDEQLCRFVTCFATTAEHIRGFRDVLHAATIEPQS</sequence>
<feature type="domain" description="Aromatic amino acid beta-eliminating lyase/threonine aldolase" evidence="4">
    <location>
        <begin position="4"/>
        <end position="296"/>
    </location>
</feature>
<dbReference type="InterPro" id="IPR015424">
    <property type="entry name" value="PyrdxlP-dep_Trfase"/>
</dbReference>
<comment type="cofactor">
    <cofactor evidence="1">
        <name>pyridoxal 5'-phosphate</name>
        <dbReference type="ChEBI" id="CHEBI:597326"/>
    </cofactor>
</comment>
<dbReference type="GO" id="GO:0006520">
    <property type="term" value="P:amino acid metabolic process"/>
    <property type="evidence" value="ECO:0007669"/>
    <property type="project" value="InterPro"/>
</dbReference>
<dbReference type="SUPFAM" id="SSF53383">
    <property type="entry name" value="PLP-dependent transferases"/>
    <property type="match status" value="1"/>
</dbReference>
<evidence type="ECO:0000256" key="2">
    <source>
        <dbReference type="ARBA" id="ARBA00006966"/>
    </source>
</evidence>
<accession>A0A0D1ZEJ4</accession>
<gene>
    <name evidence="5" type="ORF">PV11_00951</name>
</gene>
<evidence type="ECO:0000259" key="4">
    <source>
        <dbReference type="Pfam" id="PF01212"/>
    </source>
</evidence>
<dbReference type="PANTHER" id="PTHR48097">
    <property type="entry name" value="L-THREONINE ALDOLASE-RELATED"/>
    <property type="match status" value="1"/>
</dbReference>
<dbReference type="InterPro" id="IPR015421">
    <property type="entry name" value="PyrdxlP-dep_Trfase_major"/>
</dbReference>
<proteinExistence type="inferred from homology"/>
<evidence type="ECO:0000313" key="5">
    <source>
        <dbReference type="EMBL" id="KIV85228.1"/>
    </source>
</evidence>
<dbReference type="InterPro" id="IPR001597">
    <property type="entry name" value="ArAA_b-elim_lyase/Thr_aldolase"/>
</dbReference>